<gene>
    <name evidence="1" type="ORF">CTRU02_211965</name>
</gene>
<dbReference type="Proteomes" id="UP000805649">
    <property type="component" value="Unassembled WGS sequence"/>
</dbReference>
<reference evidence="1 2" key="1">
    <citation type="journal article" date="2020" name="Phytopathology">
        <title>Genome Sequence Resources of Colletotrichum truncatum, C. plurivorum, C. musicola, and C. sojae: Four Species Pathogenic to Soybean (Glycine max).</title>
        <authorList>
            <person name="Rogerio F."/>
            <person name="Boufleur T.R."/>
            <person name="Ciampi-Guillardi M."/>
            <person name="Sukno S.A."/>
            <person name="Thon M.R."/>
            <person name="Massola Junior N.S."/>
            <person name="Baroncelli R."/>
        </authorList>
    </citation>
    <scope>NUCLEOTIDE SEQUENCE [LARGE SCALE GENOMIC DNA]</scope>
    <source>
        <strain evidence="1 2">CMES1059</strain>
    </source>
</reference>
<organism evidence="1 2">
    <name type="scientific">Colletotrichum truncatum</name>
    <name type="common">Anthracnose fungus</name>
    <name type="synonym">Colletotrichum capsici</name>
    <dbReference type="NCBI Taxonomy" id="5467"/>
    <lineage>
        <taxon>Eukaryota</taxon>
        <taxon>Fungi</taxon>
        <taxon>Dikarya</taxon>
        <taxon>Ascomycota</taxon>
        <taxon>Pezizomycotina</taxon>
        <taxon>Sordariomycetes</taxon>
        <taxon>Hypocreomycetidae</taxon>
        <taxon>Glomerellales</taxon>
        <taxon>Glomerellaceae</taxon>
        <taxon>Colletotrichum</taxon>
        <taxon>Colletotrichum truncatum species complex</taxon>
    </lineage>
</organism>
<comment type="caution">
    <text evidence="1">The sequence shown here is derived from an EMBL/GenBank/DDBJ whole genome shotgun (WGS) entry which is preliminary data.</text>
</comment>
<protein>
    <submittedName>
        <fullName evidence="1">Pentatricopeptide repeat domain-containing protein</fullName>
    </submittedName>
</protein>
<accession>A0ACC3YPA6</accession>
<evidence type="ECO:0000313" key="1">
    <source>
        <dbReference type="EMBL" id="KAL0933002.1"/>
    </source>
</evidence>
<sequence length="813" mass="92128">MQLALQCLRHLNRARRDRCHQYQGLDATRRATWSLPRTQCTNFYSPGFRSRTAVTEPSVSSGAHVASLQHHFPGPNSLGRTSLNAGASAATQTPRSPPRMFPAAQLPKTQIQNWRQSDFDSLPEDDTLLLEADLGLVDMAENENDVSLWLDLLSAANRQHGRNGVLAIWDAAERRKALYDVNSEGAEIFWKTILDAVVDDESRLQRVVLHAEWMLRSRSVQLPFLYSTTISYCLRNGQHRRAMQWHVRLMPNFDPGSEAFGNLLQQFVSNPDTDLQETLKCLYIATLHHNLYDKIIPFLYERGRSRLCAYWRELLIRFHDLPQPTPESQPYLRFLSRYYPGTPLELEEQLVFDLNSPAYWDLKHDSLWDAMSGIHGEGNGLAGRRYSDTLGARWFASSWVPLDFAIHAVHALGVRQIGPLSLQSISLREPTPSAVMARIDQLHKVNIGIGHSTYARAVKHFAENAEHDLLSELLHTDIHPEVFDDPTMQQRIRDEALESGAWKRYRLLLAIHPAIAGESIESTSNILFQQRLEQRQTRQALALMDDMRSMNVKLSAASVQLICSNILEPLAWNPKVGPLNWESLQTAISYLKRLLLLQKPVPSRYWRKILFSLGKFGRFDELEDLCLGIIDTYQALSESQGGLLPVHPTDVPPSSMGALTEKVVIPVDLPTTHDHHPLRRIFSNPALHVAIVRWGFKAGLSKDLAQWALGVQEVPVLAIIRGVRLLAKMEKHGIPLETSVVRAEVIRCLTQLYEPQSKKAALTRPGLPDLVIIKDQINKAFGQATDRPLLPDIIALRDALMARVDRRHRRSKN</sequence>
<name>A0ACC3YPA6_COLTU</name>
<keyword evidence="2" id="KW-1185">Reference proteome</keyword>
<dbReference type="EMBL" id="VUJX02000008">
    <property type="protein sequence ID" value="KAL0933002.1"/>
    <property type="molecule type" value="Genomic_DNA"/>
</dbReference>
<proteinExistence type="predicted"/>
<evidence type="ECO:0000313" key="2">
    <source>
        <dbReference type="Proteomes" id="UP000805649"/>
    </source>
</evidence>